<organism evidence="1">
    <name type="scientific">marine sediment metagenome</name>
    <dbReference type="NCBI Taxonomy" id="412755"/>
    <lineage>
        <taxon>unclassified sequences</taxon>
        <taxon>metagenomes</taxon>
        <taxon>ecological metagenomes</taxon>
    </lineage>
</organism>
<name>X1QZ48_9ZZZZ</name>
<reference evidence="1" key="1">
    <citation type="journal article" date="2014" name="Front. Microbiol.">
        <title>High frequency of phylogenetically diverse reductive dehalogenase-homologous genes in deep subseafloor sedimentary metagenomes.</title>
        <authorList>
            <person name="Kawai M."/>
            <person name="Futagami T."/>
            <person name="Toyoda A."/>
            <person name="Takaki Y."/>
            <person name="Nishi S."/>
            <person name="Hori S."/>
            <person name="Arai W."/>
            <person name="Tsubouchi T."/>
            <person name="Morono Y."/>
            <person name="Uchiyama I."/>
            <person name="Ito T."/>
            <person name="Fujiyama A."/>
            <person name="Inagaki F."/>
            <person name="Takami H."/>
        </authorList>
    </citation>
    <scope>NUCLEOTIDE SEQUENCE</scope>
    <source>
        <strain evidence="1">Expedition CK06-06</strain>
    </source>
</reference>
<protein>
    <submittedName>
        <fullName evidence="1">Uncharacterized protein</fullName>
    </submittedName>
</protein>
<evidence type="ECO:0000313" key="1">
    <source>
        <dbReference type="EMBL" id="GAI73523.1"/>
    </source>
</evidence>
<sequence>MSKKFSTLVKERNKKINRRLAGKKAGISAKANKKIKELLENGFYN</sequence>
<proteinExistence type="predicted"/>
<comment type="caution">
    <text evidence="1">The sequence shown here is derived from an EMBL/GenBank/DDBJ whole genome shotgun (WGS) entry which is preliminary data.</text>
</comment>
<accession>X1QZ48</accession>
<dbReference type="AlphaFoldDB" id="X1QZ48"/>
<dbReference type="EMBL" id="BARW01011447">
    <property type="protein sequence ID" value="GAI73523.1"/>
    <property type="molecule type" value="Genomic_DNA"/>
</dbReference>
<gene>
    <name evidence="1" type="ORF">S12H4_22073</name>
</gene>